<evidence type="ECO:0000313" key="2">
    <source>
        <dbReference type="Proteomes" id="UP000722125"/>
    </source>
</evidence>
<dbReference type="SUPFAM" id="SSF50118">
    <property type="entry name" value="Cell growth inhibitor/plasmid maintenance toxic component"/>
    <property type="match status" value="1"/>
</dbReference>
<name>A0ABS5U1B4_9CELL</name>
<dbReference type="EMBL" id="JAHBOH010000001">
    <property type="protein sequence ID" value="MBT0995193.1"/>
    <property type="molecule type" value="Genomic_DNA"/>
</dbReference>
<dbReference type="InterPro" id="IPR003477">
    <property type="entry name" value="PemK-like"/>
</dbReference>
<reference evidence="1 2" key="1">
    <citation type="submission" date="2021-05" db="EMBL/GenBank/DDBJ databases">
        <title>Description of Cellulomonas sp. DKR-3 sp. nov.</title>
        <authorList>
            <person name="Dahal R.H."/>
            <person name="Chaudhary D.K."/>
        </authorList>
    </citation>
    <scope>NUCLEOTIDE SEQUENCE [LARGE SCALE GENOMIC DNA]</scope>
    <source>
        <strain evidence="1 2">DKR-3</strain>
    </source>
</reference>
<accession>A0ABS5U1B4</accession>
<organism evidence="1 2">
    <name type="scientific">Cellulomonas fulva</name>
    <dbReference type="NCBI Taxonomy" id="2835530"/>
    <lineage>
        <taxon>Bacteria</taxon>
        <taxon>Bacillati</taxon>
        <taxon>Actinomycetota</taxon>
        <taxon>Actinomycetes</taxon>
        <taxon>Micrococcales</taxon>
        <taxon>Cellulomonadaceae</taxon>
        <taxon>Cellulomonas</taxon>
    </lineage>
</organism>
<evidence type="ECO:0000313" key="1">
    <source>
        <dbReference type="EMBL" id="MBT0995193.1"/>
    </source>
</evidence>
<comment type="caution">
    <text evidence="1">The sequence shown here is derived from an EMBL/GenBank/DDBJ whole genome shotgun (WGS) entry which is preliminary data.</text>
</comment>
<gene>
    <name evidence="1" type="ORF">KIN34_12960</name>
</gene>
<keyword evidence="2" id="KW-1185">Reference proteome</keyword>
<sequence>MVPFKDGRAAKDRPVLVLGRDGRKVVVARFTSQDRDRRRDHVRVPDGIPGLSRTSWIELRPRSLRRRAFRRRAGDPGAGLVRWFDDQVAASSRTSPRQDRAGR</sequence>
<dbReference type="Pfam" id="PF02452">
    <property type="entry name" value="PemK_toxin"/>
    <property type="match status" value="1"/>
</dbReference>
<proteinExistence type="predicted"/>
<protein>
    <submittedName>
        <fullName evidence="1">Type II toxin-antitoxin system PemK/MazF family toxin</fullName>
    </submittedName>
</protein>
<dbReference type="Proteomes" id="UP000722125">
    <property type="component" value="Unassembled WGS sequence"/>
</dbReference>